<organism evidence="1">
    <name type="scientific">Glycine max</name>
    <name type="common">Soybean</name>
    <name type="synonym">Glycine hispida</name>
    <dbReference type="NCBI Taxonomy" id="3847"/>
    <lineage>
        <taxon>Eukaryota</taxon>
        <taxon>Viridiplantae</taxon>
        <taxon>Streptophyta</taxon>
        <taxon>Embryophyta</taxon>
        <taxon>Tracheophyta</taxon>
        <taxon>Spermatophyta</taxon>
        <taxon>Magnoliopsida</taxon>
        <taxon>eudicotyledons</taxon>
        <taxon>Gunneridae</taxon>
        <taxon>Pentapetalae</taxon>
        <taxon>rosids</taxon>
        <taxon>fabids</taxon>
        <taxon>Fabales</taxon>
        <taxon>Fabaceae</taxon>
        <taxon>Papilionoideae</taxon>
        <taxon>50 kb inversion clade</taxon>
        <taxon>NPAAA clade</taxon>
        <taxon>indigoferoid/millettioid clade</taxon>
        <taxon>Phaseoleae</taxon>
        <taxon>Glycine</taxon>
        <taxon>Glycine subgen. Soja</taxon>
    </lineage>
</organism>
<evidence type="ECO:0000313" key="1">
    <source>
        <dbReference type="EMBL" id="KRH44913.1"/>
    </source>
</evidence>
<reference evidence="2" key="2">
    <citation type="submission" date="2018-02" db="UniProtKB">
        <authorList>
            <consortium name="EnsemblPlants"/>
        </authorList>
    </citation>
    <scope>IDENTIFICATION</scope>
    <source>
        <strain evidence="2">Williams 82</strain>
    </source>
</reference>
<accession>A0A0R0IRN0</accession>
<dbReference type="ExpressionAtlas" id="A0A0R0IRN0">
    <property type="expression patterns" value="baseline and differential"/>
</dbReference>
<protein>
    <submittedName>
        <fullName evidence="1 2">Uncharacterized protein</fullName>
    </submittedName>
</protein>
<dbReference type="AlphaFoldDB" id="A0A0R0IRN0"/>
<name>A0A0R0IRN0_SOYBN</name>
<gene>
    <name evidence="1" type="ORF">GLYMA_08G238700</name>
</gene>
<dbReference type="EnsemblPlants" id="KRH44913">
    <property type="protein sequence ID" value="KRH44913"/>
    <property type="gene ID" value="GLYMA_08G238700"/>
</dbReference>
<sequence>MCDILTRSWIRKIQSYIVMFGPRQRVNTSTRVYHVSSFCWLSFGRTMNTRETHCGMHYERHCERVVAIVCYLKLKVVETQRWWCFELKGGPSPKQEGIGVFGCYSLRRLVGYEPNIKMRGEKGECLSRLGY</sequence>
<reference evidence="1" key="3">
    <citation type="submission" date="2018-07" db="EMBL/GenBank/DDBJ databases">
        <title>WGS assembly of Glycine max.</title>
        <authorList>
            <person name="Schmutz J."/>
            <person name="Cannon S."/>
            <person name="Schlueter J."/>
            <person name="Ma J."/>
            <person name="Mitros T."/>
            <person name="Nelson W."/>
            <person name="Hyten D."/>
            <person name="Song Q."/>
            <person name="Thelen J."/>
            <person name="Cheng J."/>
            <person name="Xu D."/>
            <person name="Hellsten U."/>
            <person name="May G."/>
            <person name="Yu Y."/>
            <person name="Sakurai T."/>
            <person name="Umezawa T."/>
            <person name="Bhattacharyya M."/>
            <person name="Sandhu D."/>
            <person name="Valliyodan B."/>
            <person name="Lindquist E."/>
            <person name="Peto M."/>
            <person name="Grant D."/>
            <person name="Shu S."/>
            <person name="Goodstein D."/>
            <person name="Barry K."/>
            <person name="Futrell-Griggs M."/>
            <person name="Abernathy B."/>
            <person name="Du J."/>
            <person name="Tian Z."/>
            <person name="Zhu L."/>
            <person name="Gill N."/>
            <person name="Joshi T."/>
            <person name="Libault M."/>
            <person name="Sethuraman A."/>
            <person name="Zhang X."/>
            <person name="Shinozaki K."/>
            <person name="Nguyen H."/>
            <person name="Wing R."/>
            <person name="Cregan P."/>
            <person name="Specht J."/>
            <person name="Grimwood J."/>
            <person name="Rokhsar D."/>
            <person name="Stacey G."/>
            <person name="Shoemaker R."/>
            <person name="Jackson S."/>
        </authorList>
    </citation>
    <scope>NUCLEOTIDE SEQUENCE</scope>
    <source>
        <tissue evidence="1">Callus</tissue>
    </source>
</reference>
<dbReference type="Gramene" id="KRH44913">
    <property type="protein sequence ID" value="KRH44913"/>
    <property type="gene ID" value="GLYMA_08G238700"/>
</dbReference>
<proteinExistence type="predicted"/>
<keyword evidence="3" id="KW-1185">Reference proteome</keyword>
<evidence type="ECO:0000313" key="3">
    <source>
        <dbReference type="Proteomes" id="UP000008827"/>
    </source>
</evidence>
<dbReference type="Proteomes" id="UP000008827">
    <property type="component" value="Chromosome 8"/>
</dbReference>
<reference evidence="1 2" key="1">
    <citation type="journal article" date="2010" name="Nature">
        <title>Genome sequence of the palaeopolyploid soybean.</title>
        <authorList>
            <person name="Schmutz J."/>
            <person name="Cannon S.B."/>
            <person name="Schlueter J."/>
            <person name="Ma J."/>
            <person name="Mitros T."/>
            <person name="Nelson W."/>
            <person name="Hyten D.L."/>
            <person name="Song Q."/>
            <person name="Thelen J.J."/>
            <person name="Cheng J."/>
            <person name="Xu D."/>
            <person name="Hellsten U."/>
            <person name="May G.D."/>
            <person name="Yu Y."/>
            <person name="Sakurai T."/>
            <person name="Umezawa T."/>
            <person name="Bhattacharyya M.K."/>
            <person name="Sandhu D."/>
            <person name="Valliyodan B."/>
            <person name="Lindquist E."/>
            <person name="Peto M."/>
            <person name="Grant D."/>
            <person name="Shu S."/>
            <person name="Goodstein D."/>
            <person name="Barry K."/>
            <person name="Futrell-Griggs M."/>
            <person name="Abernathy B."/>
            <person name="Du J."/>
            <person name="Tian Z."/>
            <person name="Zhu L."/>
            <person name="Gill N."/>
            <person name="Joshi T."/>
            <person name="Libault M."/>
            <person name="Sethuraman A."/>
            <person name="Zhang X.-C."/>
            <person name="Shinozaki K."/>
            <person name="Nguyen H.T."/>
            <person name="Wing R.A."/>
            <person name="Cregan P."/>
            <person name="Specht J."/>
            <person name="Grimwood J."/>
            <person name="Rokhsar D."/>
            <person name="Stacey G."/>
            <person name="Shoemaker R.C."/>
            <person name="Jackson S.A."/>
        </authorList>
    </citation>
    <scope>NUCLEOTIDE SEQUENCE [LARGE SCALE GENOMIC DNA]</scope>
    <source>
        <strain evidence="2">cv. Williams 82</strain>
        <tissue evidence="1">Callus</tissue>
    </source>
</reference>
<evidence type="ECO:0000313" key="2">
    <source>
        <dbReference type="EnsemblPlants" id="KRH44913"/>
    </source>
</evidence>
<dbReference type="EMBL" id="CM000841">
    <property type="protein sequence ID" value="KRH44913.1"/>
    <property type="molecule type" value="Genomic_DNA"/>
</dbReference>